<sequence>MADTWNRYLQLPEMTLQGGKRIPKTVLTVRAKLSKKEQKVLANLRELGNYAMLGKSNTGILPHCDDTYDIRAVIYLDCLLGSWDRTSELALILHRAFANPTVLLMRTASPLDGCAVSVATKRKSLAETGASVVENVDTTTTLDPVDGSTAAFWDLFAYERLPQTDLLDYVHGMQDAILFHNLHPRLGFTPKPGLIHRAEIRRELVRLKRVDTEIRGLDARRYDKDTSFGESAELRVLASGKKEEAQTIVDHIKELSHE</sequence>
<organism evidence="1 2">
    <name type="scientific">Bifidobacterium catulorum</name>
    <dbReference type="NCBI Taxonomy" id="1630173"/>
    <lineage>
        <taxon>Bacteria</taxon>
        <taxon>Bacillati</taxon>
        <taxon>Actinomycetota</taxon>
        <taxon>Actinomycetes</taxon>
        <taxon>Bifidobacteriales</taxon>
        <taxon>Bifidobacteriaceae</taxon>
        <taxon>Bifidobacterium</taxon>
    </lineage>
</organism>
<keyword evidence="2" id="KW-1185">Reference proteome</keyword>
<proteinExistence type="predicted"/>
<gene>
    <name evidence="1" type="ORF">DF200_05335</name>
</gene>
<dbReference type="AlphaFoldDB" id="A0A2U2MSL1"/>
<protein>
    <recommendedName>
        <fullName evidence="3">DUF4391 domain-containing protein</fullName>
    </recommendedName>
</protein>
<reference evidence="1 2" key="1">
    <citation type="journal article" date="2018" name="Int. J. Syst. Evol. Microbiol.">
        <title>Bifidobacterium catulorum sp. nov., a novel taxon from the faeces of the baby common marmoset (Callithrix jacchus).</title>
        <authorList>
            <person name="Modesto M."/>
            <person name="Michelini S."/>
            <person name="Oki K."/>
            <person name="Biavati B."/>
            <person name="Watanabe K."/>
            <person name="Mattarelli P."/>
        </authorList>
    </citation>
    <scope>NUCLEOTIDE SEQUENCE [LARGE SCALE GENOMIC DNA]</scope>
    <source>
        <strain evidence="1 2">MRM 8.19</strain>
    </source>
</reference>
<dbReference type="InterPro" id="IPR025503">
    <property type="entry name" value="DUF4391"/>
</dbReference>
<dbReference type="Proteomes" id="UP000245753">
    <property type="component" value="Unassembled WGS sequence"/>
</dbReference>
<comment type="caution">
    <text evidence="1">The sequence shown here is derived from an EMBL/GenBank/DDBJ whole genome shotgun (WGS) entry which is preliminary data.</text>
</comment>
<accession>A0A2U2MSL1</accession>
<name>A0A2U2MSL1_9BIFI</name>
<dbReference type="Pfam" id="PF14335">
    <property type="entry name" value="DUF4391"/>
    <property type="match status" value="1"/>
</dbReference>
<evidence type="ECO:0000313" key="2">
    <source>
        <dbReference type="Proteomes" id="UP000245753"/>
    </source>
</evidence>
<evidence type="ECO:0000313" key="1">
    <source>
        <dbReference type="EMBL" id="PWG59847.1"/>
    </source>
</evidence>
<evidence type="ECO:0008006" key="3">
    <source>
        <dbReference type="Google" id="ProtNLM"/>
    </source>
</evidence>
<dbReference type="EMBL" id="QFFN01000011">
    <property type="protein sequence ID" value="PWG59847.1"/>
    <property type="molecule type" value="Genomic_DNA"/>
</dbReference>
<dbReference type="OrthoDB" id="3194709at2"/>
<dbReference type="RefSeq" id="WP_109137252.1">
    <property type="nucleotide sequence ID" value="NZ_QFFN01000011.1"/>
</dbReference>